<evidence type="ECO:0000313" key="5">
    <source>
        <dbReference type="Ensembl" id="ENSPCOP00000018658.1"/>
    </source>
</evidence>
<dbReference type="OMA" id="CRPSCRE"/>
<protein>
    <submittedName>
        <fullName evidence="5">Uncharacterized protein</fullName>
    </submittedName>
</protein>
<proteinExistence type="predicted"/>
<dbReference type="InterPro" id="IPR021743">
    <property type="entry name" value="KRTAP_type8/19/20/21/22"/>
</dbReference>
<dbReference type="Ensembl" id="ENSPCOT00000029302.1">
    <property type="protein sequence ID" value="ENSPCOP00000018658.1"/>
    <property type="gene ID" value="ENSPCOG00000021232.1"/>
</dbReference>
<dbReference type="GO" id="GO:0005882">
    <property type="term" value="C:intermediate filament"/>
    <property type="evidence" value="ECO:0007669"/>
    <property type="project" value="UniProtKB-KW"/>
</dbReference>
<evidence type="ECO:0000256" key="3">
    <source>
        <dbReference type="ARBA" id="ARBA00022737"/>
    </source>
</evidence>
<dbReference type="AlphaFoldDB" id="A0A2K6FXF2"/>
<dbReference type="GO" id="GO:0005829">
    <property type="term" value="C:cytosol"/>
    <property type="evidence" value="ECO:0007669"/>
    <property type="project" value="UniProtKB-ARBA"/>
</dbReference>
<evidence type="ECO:0000256" key="4">
    <source>
        <dbReference type="ARBA" id="ARBA00022744"/>
    </source>
</evidence>
<reference evidence="5" key="1">
    <citation type="submission" date="2025-08" db="UniProtKB">
        <authorList>
            <consortium name="Ensembl"/>
        </authorList>
    </citation>
    <scope>IDENTIFICATION</scope>
</reference>
<comment type="function">
    <text evidence="1">In the hair cortex, hair keratin intermediate filaments are embedded in an interfilamentous matrix, consisting of hair keratin-associated proteins (KRTAP), which are essential for the formation of a rigid and resistant hair shaft through their extensive disulfide bond cross-linking with abundant cysteine residues of hair keratins. The matrix proteins include the high-sulfur and high-glycine-tyrosine keratins.</text>
</comment>
<evidence type="ECO:0000256" key="1">
    <source>
        <dbReference type="ARBA" id="ARBA00003327"/>
    </source>
</evidence>
<evidence type="ECO:0000313" key="6">
    <source>
        <dbReference type="Proteomes" id="UP000233160"/>
    </source>
</evidence>
<reference evidence="5" key="2">
    <citation type="submission" date="2025-09" db="UniProtKB">
        <authorList>
            <consortium name="Ensembl"/>
        </authorList>
    </citation>
    <scope>IDENTIFICATION</scope>
</reference>
<comment type="subunit">
    <text evidence="2">Interacts with hair keratins.</text>
</comment>
<dbReference type="Pfam" id="PF11759">
    <property type="entry name" value="KRTAP"/>
    <property type="match status" value="1"/>
</dbReference>
<name>A0A2K6FXF2_PROCO</name>
<organism evidence="5 6">
    <name type="scientific">Propithecus coquereli</name>
    <name type="common">Coquerel's sifaka</name>
    <name type="synonym">Propithecus verreauxi coquereli</name>
    <dbReference type="NCBI Taxonomy" id="379532"/>
    <lineage>
        <taxon>Eukaryota</taxon>
        <taxon>Metazoa</taxon>
        <taxon>Chordata</taxon>
        <taxon>Craniata</taxon>
        <taxon>Vertebrata</taxon>
        <taxon>Euteleostomi</taxon>
        <taxon>Mammalia</taxon>
        <taxon>Eutheria</taxon>
        <taxon>Euarchontoglires</taxon>
        <taxon>Primates</taxon>
        <taxon>Strepsirrhini</taxon>
        <taxon>Lemuriformes</taxon>
        <taxon>Indriidae</taxon>
        <taxon>Propithecus</taxon>
    </lineage>
</organism>
<dbReference type="Proteomes" id="UP000233160">
    <property type="component" value="Unassembled WGS sequence"/>
</dbReference>
<accession>A0A2K6FXF2</accession>
<evidence type="ECO:0000256" key="2">
    <source>
        <dbReference type="ARBA" id="ARBA00011662"/>
    </source>
</evidence>
<keyword evidence="4" id="KW-0416">Keratin</keyword>
<sequence>MSYYGRYYGGLGYGSASFGSLGYGFGCGYGSFSRLGRLQVQLCPSCYEGYGFSGFY</sequence>
<keyword evidence="3" id="KW-0677">Repeat</keyword>
<keyword evidence="6" id="KW-1185">Reference proteome</keyword>